<dbReference type="Proteomes" id="UP000000763">
    <property type="component" value="Chromosome 6"/>
</dbReference>
<dbReference type="EMBL" id="AP003571">
    <property type="protein sequence ID" value="BAD37494.1"/>
    <property type="molecule type" value="Genomic_DNA"/>
</dbReference>
<feature type="region of interest" description="Disordered" evidence="1">
    <location>
        <begin position="89"/>
        <end position="117"/>
    </location>
</feature>
<organism evidence="2 3">
    <name type="scientific">Oryza sativa subsp. japonica</name>
    <name type="common">Rice</name>
    <dbReference type="NCBI Taxonomy" id="39947"/>
    <lineage>
        <taxon>Eukaryota</taxon>
        <taxon>Viridiplantae</taxon>
        <taxon>Streptophyta</taxon>
        <taxon>Embryophyta</taxon>
        <taxon>Tracheophyta</taxon>
        <taxon>Spermatophyta</taxon>
        <taxon>Magnoliopsida</taxon>
        <taxon>Liliopsida</taxon>
        <taxon>Poales</taxon>
        <taxon>Poaceae</taxon>
        <taxon>BOP clade</taxon>
        <taxon>Oryzoideae</taxon>
        <taxon>Oryzeae</taxon>
        <taxon>Oryzinae</taxon>
        <taxon>Oryza</taxon>
        <taxon>Oryza sativa</taxon>
    </lineage>
</organism>
<gene>
    <name evidence="2" type="primary">P0458E02.23</name>
</gene>
<sequence>MGNAGDFVVPSPERTKNRRRPGEGEVAPYRGEDRDASRRSGEAGFMKQRRRGSIVGGEIDGWRRRYRWAADGVLEERRGRTIQGCAPAPKQVKTRMRSGGEEDEEEDGEETMLGVGAEGYHTRRRAIPIVSFVNGRMDGVGASQY</sequence>
<feature type="compositionally biased region" description="Acidic residues" evidence="1">
    <location>
        <begin position="101"/>
        <end position="110"/>
    </location>
</feature>
<reference evidence="3" key="1">
    <citation type="journal article" date="2005" name="Nature">
        <title>The map-based sequence of the rice genome.</title>
        <authorList>
            <consortium name="International rice genome sequencing project (IRGSP)"/>
            <person name="Matsumoto T."/>
            <person name="Wu J."/>
            <person name="Kanamori H."/>
            <person name="Katayose Y."/>
            <person name="Fujisawa M."/>
            <person name="Namiki N."/>
            <person name="Mizuno H."/>
            <person name="Yamamoto K."/>
            <person name="Antonio B.A."/>
            <person name="Baba T."/>
            <person name="Sakata K."/>
            <person name="Nagamura Y."/>
            <person name="Aoki H."/>
            <person name="Arikawa K."/>
            <person name="Arita K."/>
            <person name="Bito T."/>
            <person name="Chiden Y."/>
            <person name="Fujitsuka N."/>
            <person name="Fukunaka R."/>
            <person name="Hamada M."/>
            <person name="Harada C."/>
            <person name="Hayashi A."/>
            <person name="Hijishita S."/>
            <person name="Honda M."/>
            <person name="Hosokawa S."/>
            <person name="Ichikawa Y."/>
            <person name="Idonuma A."/>
            <person name="Iijima M."/>
            <person name="Ikeda M."/>
            <person name="Ikeno M."/>
            <person name="Ito K."/>
            <person name="Ito S."/>
            <person name="Ito T."/>
            <person name="Ito Y."/>
            <person name="Ito Y."/>
            <person name="Iwabuchi A."/>
            <person name="Kamiya K."/>
            <person name="Karasawa W."/>
            <person name="Kurita K."/>
            <person name="Katagiri S."/>
            <person name="Kikuta A."/>
            <person name="Kobayashi H."/>
            <person name="Kobayashi N."/>
            <person name="Machita K."/>
            <person name="Maehara T."/>
            <person name="Masukawa M."/>
            <person name="Mizubayashi T."/>
            <person name="Mukai Y."/>
            <person name="Nagasaki H."/>
            <person name="Nagata Y."/>
            <person name="Naito S."/>
            <person name="Nakashima M."/>
            <person name="Nakama Y."/>
            <person name="Nakamichi Y."/>
            <person name="Nakamura M."/>
            <person name="Meguro A."/>
            <person name="Negishi M."/>
            <person name="Ohta I."/>
            <person name="Ohta T."/>
            <person name="Okamoto M."/>
            <person name="Ono N."/>
            <person name="Saji S."/>
            <person name="Sakaguchi M."/>
            <person name="Sakai K."/>
            <person name="Shibata M."/>
            <person name="Shimokawa T."/>
            <person name="Song J."/>
            <person name="Takazaki Y."/>
            <person name="Terasawa K."/>
            <person name="Tsugane M."/>
            <person name="Tsuji K."/>
            <person name="Ueda S."/>
            <person name="Waki K."/>
            <person name="Yamagata H."/>
            <person name="Yamamoto M."/>
            <person name="Yamamoto S."/>
            <person name="Yamane H."/>
            <person name="Yoshiki S."/>
            <person name="Yoshihara R."/>
            <person name="Yukawa K."/>
            <person name="Zhong H."/>
            <person name="Yano M."/>
            <person name="Yuan Q."/>
            <person name="Ouyang S."/>
            <person name="Liu J."/>
            <person name="Jones K.M."/>
            <person name="Gansberger K."/>
            <person name="Moffat K."/>
            <person name="Hill J."/>
            <person name="Bera J."/>
            <person name="Fadrosh D."/>
            <person name="Jin S."/>
            <person name="Johri S."/>
            <person name="Kim M."/>
            <person name="Overton L."/>
            <person name="Reardon M."/>
            <person name="Tsitrin T."/>
            <person name="Vuong H."/>
            <person name="Weaver B."/>
            <person name="Ciecko A."/>
            <person name="Tallon L."/>
            <person name="Jackson J."/>
            <person name="Pai G."/>
            <person name="Aken S.V."/>
            <person name="Utterback T."/>
            <person name="Reidmuller S."/>
            <person name="Feldblyum T."/>
            <person name="Hsiao J."/>
            <person name="Zismann V."/>
            <person name="Iobst S."/>
            <person name="de Vazeille A.R."/>
            <person name="Buell C.R."/>
            <person name="Ying K."/>
            <person name="Li Y."/>
            <person name="Lu T."/>
            <person name="Huang Y."/>
            <person name="Zhao Q."/>
            <person name="Feng Q."/>
            <person name="Zhang L."/>
            <person name="Zhu J."/>
            <person name="Weng Q."/>
            <person name="Mu J."/>
            <person name="Lu Y."/>
            <person name="Fan D."/>
            <person name="Liu Y."/>
            <person name="Guan J."/>
            <person name="Zhang Y."/>
            <person name="Yu S."/>
            <person name="Liu X."/>
            <person name="Zhang Y."/>
            <person name="Hong G."/>
            <person name="Han B."/>
            <person name="Choisne N."/>
            <person name="Demange N."/>
            <person name="Orjeda G."/>
            <person name="Samain S."/>
            <person name="Cattolico L."/>
            <person name="Pelletier E."/>
            <person name="Couloux A."/>
            <person name="Segurens B."/>
            <person name="Wincker P."/>
            <person name="D'Hont A."/>
            <person name="Scarpelli C."/>
            <person name="Weissenbach J."/>
            <person name="Salanoubat M."/>
            <person name="Quetier F."/>
            <person name="Yu Y."/>
            <person name="Kim H.R."/>
            <person name="Rambo T."/>
            <person name="Currie J."/>
            <person name="Collura K."/>
            <person name="Luo M."/>
            <person name="Yang T."/>
            <person name="Ammiraju J.S.S."/>
            <person name="Engler F."/>
            <person name="Soderlund C."/>
            <person name="Wing R.A."/>
            <person name="Palmer L.E."/>
            <person name="de la Bastide M."/>
            <person name="Spiegel L."/>
            <person name="Nascimento L."/>
            <person name="Zutavern T."/>
            <person name="O'Shaughnessy A."/>
            <person name="Dike S."/>
            <person name="Dedhia N."/>
            <person name="Preston R."/>
            <person name="Balija V."/>
            <person name="McCombie W.R."/>
            <person name="Chow T."/>
            <person name="Chen H."/>
            <person name="Chung M."/>
            <person name="Chen C."/>
            <person name="Shaw J."/>
            <person name="Wu H."/>
            <person name="Hsiao K."/>
            <person name="Chao Y."/>
            <person name="Chu M."/>
            <person name="Cheng C."/>
            <person name="Hour A."/>
            <person name="Lee P."/>
            <person name="Lin S."/>
            <person name="Lin Y."/>
            <person name="Liou J."/>
            <person name="Liu S."/>
            <person name="Hsing Y."/>
            <person name="Raghuvanshi S."/>
            <person name="Mohanty A."/>
            <person name="Bharti A.K."/>
            <person name="Gaur A."/>
            <person name="Gupta V."/>
            <person name="Kumar D."/>
            <person name="Ravi V."/>
            <person name="Vij S."/>
            <person name="Kapur A."/>
            <person name="Khurana P."/>
            <person name="Khurana P."/>
            <person name="Khurana J.P."/>
            <person name="Tyagi A.K."/>
            <person name="Gaikwad K."/>
            <person name="Singh A."/>
            <person name="Dalal V."/>
            <person name="Srivastava S."/>
            <person name="Dixit A."/>
            <person name="Pal A.K."/>
            <person name="Ghazi I.A."/>
            <person name="Yadav M."/>
            <person name="Pandit A."/>
            <person name="Bhargava A."/>
            <person name="Sureshbabu K."/>
            <person name="Batra K."/>
            <person name="Sharma T.R."/>
            <person name="Mohapatra T."/>
            <person name="Singh N.K."/>
            <person name="Messing J."/>
            <person name="Nelson A.B."/>
            <person name="Fuks G."/>
            <person name="Kavchok S."/>
            <person name="Keizer G."/>
            <person name="Linton E."/>
            <person name="Llaca V."/>
            <person name="Song R."/>
            <person name="Tanyolac B."/>
            <person name="Young S."/>
            <person name="Ho-Il K."/>
            <person name="Hahn J.H."/>
            <person name="Sangsakoo G."/>
            <person name="Vanavichit A."/>
            <person name="de Mattos Luiz.A.T."/>
            <person name="Zimmer P.D."/>
            <person name="Malone G."/>
            <person name="Dellagostin O."/>
            <person name="de Oliveira A.C."/>
            <person name="Bevan M."/>
            <person name="Bancroft I."/>
            <person name="Minx P."/>
            <person name="Cordum H."/>
            <person name="Wilson R."/>
            <person name="Cheng Z."/>
            <person name="Jin W."/>
            <person name="Jiang J."/>
            <person name="Leong S.A."/>
            <person name="Iwama H."/>
            <person name="Gojobori T."/>
            <person name="Itoh T."/>
            <person name="Niimura Y."/>
            <person name="Fujii Y."/>
            <person name="Habara T."/>
            <person name="Sakai H."/>
            <person name="Sato Y."/>
            <person name="Wilson G."/>
            <person name="Kumar K."/>
            <person name="McCouch S."/>
            <person name="Juretic N."/>
            <person name="Hoen D."/>
            <person name="Wright S."/>
            <person name="Bruskiewich R."/>
            <person name="Bureau T."/>
            <person name="Miyao A."/>
            <person name="Hirochika H."/>
            <person name="Nishikawa T."/>
            <person name="Kadowaki K."/>
            <person name="Sugiura M."/>
            <person name="Burr B."/>
            <person name="Sasaki T."/>
        </authorList>
    </citation>
    <scope>NUCLEOTIDE SEQUENCE [LARGE SCALE GENOMIC DNA]</scope>
    <source>
        <strain evidence="3">cv. Nipponbare</strain>
    </source>
</reference>
<evidence type="ECO:0000313" key="2">
    <source>
        <dbReference type="EMBL" id="BAD37494.1"/>
    </source>
</evidence>
<accession>Q67WH5</accession>
<name>Q67WH5_ORYSJ</name>
<feature type="compositionally biased region" description="Basic and acidic residues" evidence="1">
    <location>
        <begin position="30"/>
        <end position="41"/>
    </location>
</feature>
<dbReference type="AlphaFoldDB" id="Q67WH5"/>
<protein>
    <submittedName>
        <fullName evidence="2">Uncharacterized protein</fullName>
    </submittedName>
</protein>
<proteinExistence type="predicted"/>
<reference evidence="3" key="2">
    <citation type="journal article" date="2008" name="Nucleic Acids Res.">
        <title>The rice annotation project database (RAP-DB): 2008 update.</title>
        <authorList>
            <consortium name="The rice annotation project (RAP)"/>
        </authorList>
    </citation>
    <scope>GENOME REANNOTATION</scope>
    <source>
        <strain evidence="3">cv. Nipponbare</strain>
    </source>
</reference>
<feature type="region of interest" description="Disordered" evidence="1">
    <location>
        <begin position="1"/>
        <end position="49"/>
    </location>
</feature>
<evidence type="ECO:0000313" key="3">
    <source>
        <dbReference type="Proteomes" id="UP000000763"/>
    </source>
</evidence>
<evidence type="ECO:0000256" key="1">
    <source>
        <dbReference type="SAM" id="MobiDB-lite"/>
    </source>
</evidence>